<dbReference type="CDD" id="cd00144">
    <property type="entry name" value="MPP_PPP_family"/>
    <property type="match status" value="1"/>
</dbReference>
<dbReference type="HOGENOM" id="CLU_023125_4_2_11"/>
<dbReference type="PANTHER" id="PTHR42850">
    <property type="entry name" value="METALLOPHOSPHOESTERASE"/>
    <property type="match status" value="1"/>
</dbReference>
<dbReference type="EMBL" id="CP002106">
    <property type="protein sequence ID" value="ADK68245.1"/>
    <property type="molecule type" value="Genomic_DNA"/>
</dbReference>
<protein>
    <submittedName>
        <fullName evidence="2">Metallophosphoesterase</fullName>
    </submittedName>
</protein>
<sequence length="266" mass="28935">MSTYAFSDVHGHRVPLERLLERVSPSADDAVFMLGDMIDRGPDPVGVLRACRDLSGATVLMGNHEDLMLTYFEDPDDPVNLMNWEMNGGATTSAGLAGLGEGERMELLDWVASLPTYAYALTEGRPFVMAHAGIRSGGLLPRAEWTEDKLEALMASQSTEDLLWIREDFWERPTGLVDANGNGPIVIAGHTPTPYLEGMADRPDRPARDEDGLCRMVRVGACERTGGVADRWDIDCGAAGGAGFGRLLMLRLDDGEEFYEGIGEGE</sequence>
<dbReference type="GO" id="GO:0008803">
    <property type="term" value="F:bis(5'-nucleosyl)-tetraphosphatase (symmetrical) activity"/>
    <property type="evidence" value="ECO:0007669"/>
    <property type="project" value="TreeGrafter"/>
</dbReference>
<dbReference type="OrthoDB" id="3454432at2"/>
<evidence type="ECO:0000313" key="2">
    <source>
        <dbReference type="EMBL" id="ADK68245.1"/>
    </source>
</evidence>
<dbReference type="Proteomes" id="UP000000333">
    <property type="component" value="Chromosome"/>
</dbReference>
<evidence type="ECO:0000259" key="1">
    <source>
        <dbReference type="Pfam" id="PF00149"/>
    </source>
</evidence>
<dbReference type="GO" id="GO:0110154">
    <property type="term" value="P:RNA decapping"/>
    <property type="evidence" value="ECO:0007669"/>
    <property type="project" value="TreeGrafter"/>
</dbReference>
<dbReference type="eggNOG" id="COG0639">
    <property type="taxonomic scope" value="Bacteria"/>
</dbReference>
<dbReference type="KEGG" id="ols:Olsu_1135"/>
<organism evidence="2 3">
    <name type="scientific">Olsenella uli (strain ATCC 49627 / DSM 7084 / CCUG 31166 / CIP 109912 / JCM 12494 / LMG 11480 / NCIMB 702895 / VPI D76D-27C)</name>
    <name type="common">Lactobacillus uli</name>
    <dbReference type="NCBI Taxonomy" id="633147"/>
    <lineage>
        <taxon>Bacteria</taxon>
        <taxon>Bacillati</taxon>
        <taxon>Actinomycetota</taxon>
        <taxon>Coriobacteriia</taxon>
        <taxon>Coriobacteriales</taxon>
        <taxon>Atopobiaceae</taxon>
        <taxon>Olsenella</taxon>
    </lineage>
</organism>
<dbReference type="SUPFAM" id="SSF56300">
    <property type="entry name" value="Metallo-dependent phosphatases"/>
    <property type="match status" value="1"/>
</dbReference>
<evidence type="ECO:0000313" key="3">
    <source>
        <dbReference type="Proteomes" id="UP000000333"/>
    </source>
</evidence>
<dbReference type="RefSeq" id="WP_013251997.1">
    <property type="nucleotide sequence ID" value="NC_014363.1"/>
</dbReference>
<dbReference type="GeneID" id="78512557"/>
<dbReference type="PANTHER" id="PTHR42850:SF4">
    <property type="entry name" value="ZINC-DEPENDENT ENDOPOLYPHOSPHATASE"/>
    <property type="match status" value="1"/>
</dbReference>
<proteinExistence type="predicted"/>
<dbReference type="STRING" id="633147.Olsu_1135"/>
<keyword evidence="3" id="KW-1185">Reference proteome</keyword>
<dbReference type="InterPro" id="IPR029052">
    <property type="entry name" value="Metallo-depent_PP-like"/>
</dbReference>
<reference evidence="2 3" key="1">
    <citation type="journal article" date="2010" name="Stand. Genomic Sci.">
        <title>Complete genome sequence of Olsenella uli type strain (VPI D76D-27C).</title>
        <authorList>
            <person name="Goker M."/>
            <person name="Held B."/>
            <person name="Lucas S."/>
            <person name="Nolan M."/>
            <person name="Yasawong M."/>
            <person name="Glavina Del Rio T."/>
            <person name="Tice H."/>
            <person name="Cheng J.F."/>
            <person name="Bruce D."/>
            <person name="Detter J.C."/>
            <person name="Tapia R."/>
            <person name="Han C."/>
            <person name="Goodwin L."/>
            <person name="Pitluck S."/>
            <person name="Liolios K."/>
            <person name="Ivanova N."/>
            <person name="Mavromatis K."/>
            <person name="Mikhailova N."/>
            <person name="Pati A."/>
            <person name="Chen A."/>
            <person name="Palaniappan K."/>
            <person name="Land M."/>
            <person name="Hauser L."/>
            <person name="Chang Y.J."/>
            <person name="Jeffries C.D."/>
            <person name="Rohde M."/>
            <person name="Sikorski J."/>
            <person name="Pukall R."/>
            <person name="Woyke T."/>
            <person name="Bristow J."/>
            <person name="Eisen J.A."/>
            <person name="Markowitz V."/>
            <person name="Hugenholtz P."/>
            <person name="Kyrpides N.C."/>
            <person name="Klenk H.P."/>
            <person name="Lapidus A."/>
        </authorList>
    </citation>
    <scope>NUCLEOTIDE SEQUENCE [LARGE SCALE GENOMIC DNA]</scope>
    <source>
        <strain evidence="3">ATCC 49627 / DSM 7084 / CIP 109912 / JCM 12494 / NCIMB 702895 / VPI D76D-27C</strain>
    </source>
</reference>
<dbReference type="InterPro" id="IPR050126">
    <property type="entry name" value="Ap4A_hydrolase"/>
</dbReference>
<feature type="domain" description="Calcineurin-like phosphoesterase" evidence="1">
    <location>
        <begin position="2"/>
        <end position="197"/>
    </location>
</feature>
<dbReference type="Pfam" id="PF00149">
    <property type="entry name" value="Metallophos"/>
    <property type="match status" value="1"/>
</dbReference>
<name>E1QVU2_OLSUV</name>
<dbReference type="GO" id="GO:0005737">
    <property type="term" value="C:cytoplasm"/>
    <property type="evidence" value="ECO:0007669"/>
    <property type="project" value="TreeGrafter"/>
</dbReference>
<accession>E1QVU2</accession>
<gene>
    <name evidence="2" type="ordered locus">Olsu_1135</name>
</gene>
<dbReference type="InterPro" id="IPR004843">
    <property type="entry name" value="Calcineurin-like_PHP"/>
</dbReference>
<dbReference type="PATRIC" id="fig|633147.7.peg.407"/>
<dbReference type="AlphaFoldDB" id="E1QVU2"/>
<dbReference type="Gene3D" id="3.60.21.10">
    <property type="match status" value="1"/>
</dbReference>
<dbReference type="GO" id="GO:0016791">
    <property type="term" value="F:phosphatase activity"/>
    <property type="evidence" value="ECO:0007669"/>
    <property type="project" value="TreeGrafter"/>
</dbReference>